<reference evidence="2" key="1">
    <citation type="journal article" date="2019" name="Int. J. Syst. Evol. Microbiol.">
        <title>The Global Catalogue of Microorganisms (GCM) 10K type strain sequencing project: providing services to taxonomists for standard genome sequencing and annotation.</title>
        <authorList>
            <consortium name="The Broad Institute Genomics Platform"/>
            <consortium name="The Broad Institute Genome Sequencing Center for Infectious Disease"/>
            <person name="Wu L."/>
            <person name="Ma J."/>
        </authorList>
    </citation>
    <scope>NUCLEOTIDE SEQUENCE [LARGE SCALE GENOMIC DNA]</scope>
    <source>
        <strain evidence="2">JCM 17326</strain>
    </source>
</reference>
<sequence>MRRAGYALGWSADDGESLTGQLRAAVSGLGKLMGTPEPA</sequence>
<evidence type="ECO:0000313" key="1">
    <source>
        <dbReference type="EMBL" id="GAA3623688.1"/>
    </source>
</evidence>
<evidence type="ECO:0000313" key="2">
    <source>
        <dbReference type="Proteomes" id="UP001500630"/>
    </source>
</evidence>
<comment type="caution">
    <text evidence="1">The sequence shown here is derived from an EMBL/GenBank/DDBJ whole genome shotgun (WGS) entry which is preliminary data.</text>
</comment>
<organism evidence="1 2">
    <name type="scientific">Nonomuraea rosea</name>
    <dbReference type="NCBI Taxonomy" id="638574"/>
    <lineage>
        <taxon>Bacteria</taxon>
        <taxon>Bacillati</taxon>
        <taxon>Actinomycetota</taxon>
        <taxon>Actinomycetes</taxon>
        <taxon>Streptosporangiales</taxon>
        <taxon>Streptosporangiaceae</taxon>
        <taxon>Nonomuraea</taxon>
    </lineage>
</organism>
<gene>
    <name evidence="1" type="ORF">GCM10022419_131660</name>
</gene>
<dbReference type="EMBL" id="BAABDQ010000071">
    <property type="protein sequence ID" value="GAA3623688.1"/>
    <property type="molecule type" value="Genomic_DNA"/>
</dbReference>
<keyword evidence="2" id="KW-1185">Reference proteome</keyword>
<accession>A0ABP7A2M7</accession>
<name>A0ABP7A2M7_9ACTN</name>
<protein>
    <submittedName>
        <fullName evidence="1">Uncharacterized protein</fullName>
    </submittedName>
</protein>
<dbReference type="Proteomes" id="UP001500630">
    <property type="component" value="Unassembled WGS sequence"/>
</dbReference>
<proteinExistence type="predicted"/>